<keyword evidence="8" id="KW-0812">Transmembrane</keyword>
<dbReference type="OrthoDB" id="3934656at2759"/>
<dbReference type="InterPro" id="IPR036396">
    <property type="entry name" value="Cyt_P450_sf"/>
</dbReference>
<accession>C8V5E6</accession>
<dbReference type="PROSITE" id="PS00086">
    <property type="entry name" value="CYTOCHROME_P450"/>
    <property type="match status" value="1"/>
</dbReference>
<keyword evidence="8" id="KW-0472">Membrane</keyword>
<dbReference type="PRINTS" id="PR00463">
    <property type="entry name" value="EP450I"/>
</dbReference>
<keyword evidence="5 6" id="KW-0408">Iron</keyword>
<evidence type="ECO:0000313" key="10">
    <source>
        <dbReference type="Proteomes" id="UP000000560"/>
    </source>
</evidence>
<dbReference type="STRING" id="227321.Q5AUR1"/>
<dbReference type="InParanoid" id="Q5AUR1"/>
<dbReference type="RefSeq" id="XP_681238.1">
    <property type="nucleotide sequence ID" value="XM_676146.1"/>
</dbReference>
<dbReference type="Gene3D" id="1.10.630.10">
    <property type="entry name" value="Cytochrome P450"/>
    <property type="match status" value="1"/>
</dbReference>
<dbReference type="GO" id="GO:0004497">
    <property type="term" value="F:monooxygenase activity"/>
    <property type="evidence" value="ECO:0007669"/>
    <property type="project" value="UniProtKB-KW"/>
</dbReference>
<organism evidence="9 10">
    <name type="scientific">Emericella nidulans (strain FGSC A4 / ATCC 38163 / CBS 112.46 / NRRL 194 / M139)</name>
    <name type="common">Aspergillus nidulans</name>
    <dbReference type="NCBI Taxonomy" id="227321"/>
    <lineage>
        <taxon>Eukaryota</taxon>
        <taxon>Fungi</taxon>
        <taxon>Dikarya</taxon>
        <taxon>Ascomycota</taxon>
        <taxon>Pezizomycotina</taxon>
        <taxon>Eurotiomycetes</taxon>
        <taxon>Eurotiomycetidae</taxon>
        <taxon>Eurotiales</taxon>
        <taxon>Aspergillaceae</taxon>
        <taxon>Aspergillus</taxon>
        <taxon>Aspergillus subgen. Nidulantes</taxon>
    </lineage>
</organism>
<keyword evidence="10" id="KW-1185">Reference proteome</keyword>
<evidence type="ECO:0000256" key="2">
    <source>
        <dbReference type="ARBA" id="ARBA00010617"/>
    </source>
</evidence>
<dbReference type="KEGG" id="ani:ANIA_07969"/>
<dbReference type="EMBL" id="BN001302">
    <property type="protein sequence ID" value="CBF73618.1"/>
    <property type="molecule type" value="Genomic_DNA"/>
</dbReference>
<comment type="cofactor">
    <cofactor evidence="1 6">
        <name>heme</name>
        <dbReference type="ChEBI" id="CHEBI:30413"/>
    </cofactor>
</comment>
<dbReference type="Pfam" id="PF00067">
    <property type="entry name" value="p450"/>
    <property type="match status" value="1"/>
</dbReference>
<dbReference type="GO" id="GO:0016705">
    <property type="term" value="F:oxidoreductase activity, acting on paired donors, with incorporation or reduction of molecular oxygen"/>
    <property type="evidence" value="ECO:0007669"/>
    <property type="project" value="InterPro"/>
</dbReference>
<evidence type="ECO:0000256" key="1">
    <source>
        <dbReference type="ARBA" id="ARBA00001971"/>
    </source>
</evidence>
<keyword evidence="8" id="KW-1133">Transmembrane helix</keyword>
<evidence type="ECO:0000256" key="3">
    <source>
        <dbReference type="ARBA" id="ARBA00022723"/>
    </source>
</evidence>
<dbReference type="InterPro" id="IPR002401">
    <property type="entry name" value="Cyt_P450_E_grp-I"/>
</dbReference>
<dbReference type="HOGENOM" id="CLU_001570_14_0_1"/>
<accession>Q5AUR1</accession>
<dbReference type="GO" id="GO:0044550">
    <property type="term" value="P:secondary metabolite biosynthetic process"/>
    <property type="evidence" value="ECO:0007669"/>
    <property type="project" value="UniProtKB-ARBA"/>
</dbReference>
<dbReference type="OMA" id="FTFEMAH"/>
<feature type="transmembrane region" description="Helical" evidence="8">
    <location>
        <begin position="12"/>
        <end position="34"/>
    </location>
</feature>
<name>Q5AUR1_EMENI</name>
<gene>
    <name evidence="9" type="ORF">ANIA_07969</name>
</gene>
<dbReference type="PANTHER" id="PTHR24305">
    <property type="entry name" value="CYTOCHROME P450"/>
    <property type="match status" value="1"/>
</dbReference>
<dbReference type="PRINTS" id="PR00385">
    <property type="entry name" value="P450"/>
</dbReference>
<evidence type="ECO:0000256" key="4">
    <source>
        <dbReference type="ARBA" id="ARBA00023002"/>
    </source>
</evidence>
<evidence type="ECO:0000256" key="7">
    <source>
        <dbReference type="RuleBase" id="RU000461"/>
    </source>
</evidence>
<proteinExistence type="inferred from homology"/>
<keyword evidence="7" id="KW-0503">Monooxygenase</keyword>
<feature type="binding site" description="axial binding residue" evidence="6">
    <location>
        <position position="469"/>
    </location>
    <ligand>
        <name>heme</name>
        <dbReference type="ChEBI" id="CHEBI:30413"/>
    </ligand>
    <ligandPart>
        <name>Fe</name>
        <dbReference type="ChEBI" id="CHEBI:18248"/>
    </ligandPart>
</feature>
<comment type="similarity">
    <text evidence="2 7">Belongs to the cytochrome P450 family.</text>
</comment>
<dbReference type="GO" id="GO:0005506">
    <property type="term" value="F:iron ion binding"/>
    <property type="evidence" value="ECO:0007669"/>
    <property type="project" value="InterPro"/>
</dbReference>
<keyword evidence="3 6" id="KW-0479">Metal-binding</keyword>
<dbReference type="CDD" id="cd11060">
    <property type="entry name" value="CYP57A1-like"/>
    <property type="match status" value="1"/>
</dbReference>
<dbReference type="SUPFAM" id="SSF48264">
    <property type="entry name" value="Cytochrome P450"/>
    <property type="match status" value="1"/>
</dbReference>
<evidence type="ECO:0000256" key="8">
    <source>
        <dbReference type="SAM" id="Phobius"/>
    </source>
</evidence>
<dbReference type="GO" id="GO:0020037">
    <property type="term" value="F:heme binding"/>
    <property type="evidence" value="ECO:0007669"/>
    <property type="project" value="InterPro"/>
</dbReference>
<dbReference type="Proteomes" id="UP000000560">
    <property type="component" value="Chromosome II"/>
</dbReference>
<dbReference type="PANTHER" id="PTHR24305:SF190">
    <property type="entry name" value="P450, PUTATIVE (EUROFUNG)-RELATED"/>
    <property type="match status" value="1"/>
</dbReference>
<evidence type="ECO:0000313" key="9">
    <source>
        <dbReference type="EMBL" id="CBF73618.1"/>
    </source>
</evidence>
<keyword evidence="4 7" id="KW-0560">Oxidoreductase</keyword>
<dbReference type="InterPro" id="IPR017972">
    <property type="entry name" value="Cyt_P450_CS"/>
</dbReference>
<protein>
    <submittedName>
        <fullName evidence="9">Cytochrome P450, putative (Eurofung)</fullName>
    </submittedName>
</protein>
<evidence type="ECO:0000256" key="5">
    <source>
        <dbReference type="ARBA" id="ARBA00023004"/>
    </source>
</evidence>
<sequence length="533" mass="60692">MAMSFSYSPADIFWPCVKLGVFLALVYITSLIVYNRYFHPLRHFPGPAWAAISPLWYFKRIRSGNPQDVQHSLHERFGDIARIGPNILAVRHPDAIETVFGTKNGKAWRKAAFYDSFDPHIPNARTDSFSERDDAKNAERRRLVGGLYAQDNVLRYEPCVDRLIHLFQQRMQEHSESGKVFDMSVWLERYTFDVVGEIFHGRREGFGMLRDGADYNGWCYLMGVMPDIGAATTYLPWGFRSLYLLSQLVFQSSRDGVRGMLDVTKQAERATLERWEEMKKGKVLSESDILTGLLDMVQERGKNDSVMASWTVADVVTEVWAVIWAGSDTTATALTSIFYHLHRNPCKLAGLREEIDAAFEDGRLRFPIRFNDARKLPYLHAVILESMRVHPSLGIGLPLESPADGANIGGTYIPGGVEVIVNPAAVHFDERSFGADAKEWIPERWLVDAEATRRMERSMLQFGYGPRMCIGRHISNIEMYKLLPALIRNFEFEMLVDSWEVKGSWFHRAHNVSADPPPLDKQSFSENGGNLRS</sequence>
<dbReference type="GeneID" id="2868903"/>
<reference evidence="10" key="2">
    <citation type="journal article" date="2009" name="Fungal Genet. Biol.">
        <title>The 2008 update of the Aspergillus nidulans genome annotation: a community effort.</title>
        <authorList>
            <person name="Wortman J.R."/>
            <person name="Gilsenan J.M."/>
            <person name="Joardar V."/>
            <person name="Deegan J."/>
            <person name="Clutterbuck J."/>
            <person name="Andersen M.R."/>
            <person name="Archer D."/>
            <person name="Bencina M."/>
            <person name="Braus G."/>
            <person name="Coutinho P."/>
            <person name="von Dohren H."/>
            <person name="Doonan J."/>
            <person name="Driessen A.J."/>
            <person name="Durek P."/>
            <person name="Espeso E."/>
            <person name="Fekete E."/>
            <person name="Flipphi M."/>
            <person name="Estrada C.G."/>
            <person name="Geysens S."/>
            <person name="Goldman G."/>
            <person name="de Groot P.W."/>
            <person name="Hansen K."/>
            <person name="Harris S.D."/>
            <person name="Heinekamp T."/>
            <person name="Helmstaedt K."/>
            <person name="Henrissat B."/>
            <person name="Hofmann G."/>
            <person name="Homan T."/>
            <person name="Horio T."/>
            <person name="Horiuchi H."/>
            <person name="James S."/>
            <person name="Jones M."/>
            <person name="Karaffa L."/>
            <person name="Karanyi Z."/>
            <person name="Kato M."/>
            <person name="Keller N."/>
            <person name="Kelly D.E."/>
            <person name="Kiel J.A."/>
            <person name="Kim J.M."/>
            <person name="van der Klei I.J."/>
            <person name="Klis F.M."/>
            <person name="Kovalchuk A."/>
            <person name="Krasevec N."/>
            <person name="Kubicek C.P."/>
            <person name="Liu B."/>
            <person name="Maccabe A."/>
            <person name="Meyer V."/>
            <person name="Mirabito P."/>
            <person name="Miskei M."/>
            <person name="Mos M."/>
            <person name="Mullins J."/>
            <person name="Nelson D.R."/>
            <person name="Nielsen J."/>
            <person name="Oakley B.R."/>
            <person name="Osmani S.A."/>
            <person name="Pakula T."/>
            <person name="Paszewski A."/>
            <person name="Paulsen I."/>
            <person name="Pilsyk S."/>
            <person name="Pocsi I."/>
            <person name="Punt P.J."/>
            <person name="Ram A.F."/>
            <person name="Ren Q."/>
            <person name="Robellet X."/>
            <person name="Robson G."/>
            <person name="Seiboth B."/>
            <person name="van Solingen P."/>
            <person name="Specht T."/>
            <person name="Sun J."/>
            <person name="Taheri-Talesh N."/>
            <person name="Takeshita N."/>
            <person name="Ussery D."/>
            <person name="vanKuyk P.A."/>
            <person name="Visser H."/>
            <person name="van de Vondervoort P.J."/>
            <person name="de Vries R.P."/>
            <person name="Walton J."/>
            <person name="Xiang X."/>
            <person name="Xiong Y."/>
            <person name="Zeng A.P."/>
            <person name="Brandt B.W."/>
            <person name="Cornell M.J."/>
            <person name="van den Hondel C.A."/>
            <person name="Visser J."/>
            <person name="Oliver S.G."/>
            <person name="Turner G."/>
        </authorList>
    </citation>
    <scope>GENOME REANNOTATION</scope>
    <source>
        <strain evidence="10">FGSC A4 / ATCC 38163 / CBS 112.46 / NRRL 194 / M139</strain>
    </source>
</reference>
<dbReference type="InterPro" id="IPR001128">
    <property type="entry name" value="Cyt_P450"/>
</dbReference>
<keyword evidence="6 7" id="KW-0349">Heme</keyword>
<dbReference type="InterPro" id="IPR050121">
    <property type="entry name" value="Cytochrome_P450_monoxygenase"/>
</dbReference>
<dbReference type="AlphaFoldDB" id="Q5AUR1"/>
<evidence type="ECO:0000256" key="6">
    <source>
        <dbReference type="PIRSR" id="PIRSR602401-1"/>
    </source>
</evidence>
<reference evidence="10" key="1">
    <citation type="journal article" date="2005" name="Nature">
        <title>Sequencing of Aspergillus nidulans and comparative analysis with A. fumigatus and A. oryzae.</title>
        <authorList>
            <person name="Galagan J.E."/>
            <person name="Calvo S.E."/>
            <person name="Cuomo C."/>
            <person name="Ma L.J."/>
            <person name="Wortman J.R."/>
            <person name="Batzoglou S."/>
            <person name="Lee S.I."/>
            <person name="Basturkmen M."/>
            <person name="Spevak C.C."/>
            <person name="Clutterbuck J."/>
            <person name="Kapitonov V."/>
            <person name="Jurka J."/>
            <person name="Scazzocchio C."/>
            <person name="Farman M."/>
            <person name="Butler J."/>
            <person name="Purcell S."/>
            <person name="Harris S."/>
            <person name="Braus G.H."/>
            <person name="Draht O."/>
            <person name="Busch S."/>
            <person name="D'Enfert C."/>
            <person name="Bouchier C."/>
            <person name="Goldman G.H."/>
            <person name="Bell-Pedersen D."/>
            <person name="Griffiths-Jones S."/>
            <person name="Doonan J.H."/>
            <person name="Yu J."/>
            <person name="Vienken K."/>
            <person name="Pain A."/>
            <person name="Freitag M."/>
            <person name="Selker E.U."/>
            <person name="Archer D.B."/>
            <person name="Penalva M.A."/>
            <person name="Oakley B.R."/>
            <person name="Momany M."/>
            <person name="Tanaka T."/>
            <person name="Kumagai T."/>
            <person name="Asai K."/>
            <person name="Machida M."/>
            <person name="Nierman W.C."/>
            <person name="Denning D.W."/>
            <person name="Caddick M."/>
            <person name="Hynes M."/>
            <person name="Paoletti M."/>
            <person name="Fischer R."/>
            <person name="Miller B."/>
            <person name="Dyer P."/>
            <person name="Sachs M.S."/>
            <person name="Osmani S.A."/>
            <person name="Birren B.W."/>
        </authorList>
    </citation>
    <scope>NUCLEOTIDE SEQUENCE [LARGE SCALE GENOMIC DNA]</scope>
    <source>
        <strain evidence="10">FGSC A4 / ATCC 38163 / CBS 112.46 / NRRL 194 / M139</strain>
    </source>
</reference>
<dbReference type="eggNOG" id="KOG0158">
    <property type="taxonomic scope" value="Eukaryota"/>
</dbReference>